<organism evidence="2 3">
    <name type="scientific">Methylorubrum populi</name>
    <dbReference type="NCBI Taxonomy" id="223967"/>
    <lineage>
        <taxon>Bacteria</taxon>
        <taxon>Pseudomonadati</taxon>
        <taxon>Pseudomonadota</taxon>
        <taxon>Alphaproteobacteria</taxon>
        <taxon>Hyphomicrobiales</taxon>
        <taxon>Methylobacteriaceae</taxon>
        <taxon>Methylorubrum</taxon>
    </lineage>
</organism>
<evidence type="ECO:0000313" key="2">
    <source>
        <dbReference type="EMBL" id="BAU94024.1"/>
    </source>
</evidence>
<reference evidence="2 3" key="1">
    <citation type="journal article" date="2016" name="Genome Announc.">
        <title>Complete Genome Sequence of Methylobacterium populi P-1M, Isolated from Pink-Pigmented Household Biofilm.</title>
        <authorList>
            <person name="Morohoshi T."/>
            <person name="Ikeda T."/>
        </authorList>
    </citation>
    <scope>NUCLEOTIDE SEQUENCE [LARGE SCALE GENOMIC DNA]</scope>
    <source>
        <strain evidence="2 3">P-1M</strain>
        <plasmid evidence="3">Plasmid pmppm01 dna</plasmid>
    </source>
</reference>
<accession>A0A160PLF9</accession>
<name>A0A160PLF9_9HYPH</name>
<feature type="compositionally biased region" description="Low complexity" evidence="1">
    <location>
        <begin position="71"/>
        <end position="82"/>
    </location>
</feature>
<feature type="region of interest" description="Disordered" evidence="1">
    <location>
        <begin position="44"/>
        <end position="82"/>
    </location>
</feature>
<dbReference type="EMBL" id="AP014810">
    <property type="protein sequence ID" value="BAU94024.1"/>
    <property type="molecule type" value="Genomic_DNA"/>
</dbReference>
<sequence>MDTTAAFAARATAFDLDELVTALDDEGLAYLAVASARQLRRRLGRTNVGRSRSKGGGGRRGPLDRAGAQLAAEWAAPPEEAW</sequence>
<protein>
    <submittedName>
        <fullName evidence="2">Uncharacterized protein</fullName>
    </submittedName>
</protein>
<dbReference type="AlphaFoldDB" id="A0A160PLF9"/>
<evidence type="ECO:0000313" key="3">
    <source>
        <dbReference type="Proteomes" id="UP000218288"/>
    </source>
</evidence>
<keyword evidence="2" id="KW-0614">Plasmid</keyword>
<dbReference type="RefSeq" id="WP_063987521.1">
    <property type="nucleotide sequence ID" value="NZ_AP014810.1"/>
</dbReference>
<gene>
    <name evidence="2" type="primary">pol</name>
    <name evidence="2" type="ORF">MPPM_5419</name>
</gene>
<geneLocation type="plasmid" evidence="3">
    <name>pmppm01 dna</name>
</geneLocation>
<proteinExistence type="predicted"/>
<dbReference type="Proteomes" id="UP000218288">
    <property type="component" value="Plasmid pMPPM01"/>
</dbReference>
<evidence type="ECO:0000256" key="1">
    <source>
        <dbReference type="SAM" id="MobiDB-lite"/>
    </source>
</evidence>